<gene>
    <name evidence="9" type="ORF">EOI86_01630</name>
</gene>
<protein>
    <submittedName>
        <fullName evidence="9">M48 family metallopeptidase</fullName>
    </submittedName>
</protein>
<dbReference type="EMBL" id="SADE01000001">
    <property type="protein sequence ID" value="RVU38032.1"/>
    <property type="molecule type" value="Genomic_DNA"/>
</dbReference>
<comment type="similarity">
    <text evidence="6">Belongs to the peptidase M48 family.</text>
</comment>
<keyword evidence="10" id="KW-1185">Reference proteome</keyword>
<evidence type="ECO:0000256" key="7">
    <source>
        <dbReference type="SAM" id="Phobius"/>
    </source>
</evidence>
<feature type="transmembrane region" description="Helical" evidence="7">
    <location>
        <begin position="25"/>
        <end position="48"/>
    </location>
</feature>
<accession>A0A3S2W5Z9</accession>
<sequence>MTSTGNSKSGPAASTGTKGQVLKRLLLWLVMLGGFIALITAVILPLAAEATIRWLPRSAEIPLGRRVEGEIVHKLLETGKMPNGIRVCSYPPGLAALGKIFEGLNKGLPDDITLRVTVMDADFANAMAMPGDRILIFSKLFEMTDHPNALAGVIAHELGHVISRDPIRALVERGSGTILLRLLVGEKISNKMDDLISQKLLIAANTREMEHRADVIALDLMQKAGWDSTAFAGFFATLLQKHGNNANQPALFATHPATKDRMDYVLNAPKTGENLALSDQEWADLKQICSQTVAPKGAETAS</sequence>
<keyword evidence="7" id="KW-0812">Transmembrane</keyword>
<keyword evidence="1 6" id="KW-0645">Protease</keyword>
<dbReference type="CDD" id="cd07332">
    <property type="entry name" value="M48C_Oma1_like"/>
    <property type="match status" value="1"/>
</dbReference>
<dbReference type="GO" id="GO:0046872">
    <property type="term" value="F:metal ion binding"/>
    <property type="evidence" value="ECO:0007669"/>
    <property type="project" value="UniProtKB-KW"/>
</dbReference>
<evidence type="ECO:0000256" key="2">
    <source>
        <dbReference type="ARBA" id="ARBA00022723"/>
    </source>
</evidence>
<dbReference type="Pfam" id="PF01435">
    <property type="entry name" value="Peptidase_M48"/>
    <property type="match status" value="1"/>
</dbReference>
<dbReference type="Gene3D" id="3.30.2010.10">
    <property type="entry name" value="Metalloproteases ('zincins'), catalytic domain"/>
    <property type="match status" value="1"/>
</dbReference>
<dbReference type="InterPro" id="IPR001915">
    <property type="entry name" value="Peptidase_M48"/>
</dbReference>
<dbReference type="GO" id="GO:0016020">
    <property type="term" value="C:membrane"/>
    <property type="evidence" value="ECO:0007669"/>
    <property type="project" value="TreeGrafter"/>
</dbReference>
<evidence type="ECO:0000256" key="6">
    <source>
        <dbReference type="RuleBase" id="RU003983"/>
    </source>
</evidence>
<comment type="caution">
    <text evidence="9">The sequence shown here is derived from an EMBL/GenBank/DDBJ whole genome shotgun (WGS) entry which is preliminary data.</text>
</comment>
<keyword evidence="2" id="KW-0479">Metal-binding</keyword>
<keyword evidence="7" id="KW-0472">Membrane</keyword>
<evidence type="ECO:0000313" key="10">
    <source>
        <dbReference type="Proteomes" id="UP000287447"/>
    </source>
</evidence>
<keyword evidence="4 6" id="KW-0862">Zinc</keyword>
<dbReference type="PANTHER" id="PTHR22726:SF1">
    <property type="entry name" value="METALLOENDOPEPTIDASE OMA1, MITOCHONDRIAL"/>
    <property type="match status" value="1"/>
</dbReference>
<dbReference type="Proteomes" id="UP000287447">
    <property type="component" value="Unassembled WGS sequence"/>
</dbReference>
<name>A0A3S2W5Z9_9PROT</name>
<evidence type="ECO:0000256" key="1">
    <source>
        <dbReference type="ARBA" id="ARBA00022670"/>
    </source>
</evidence>
<organism evidence="9 10">
    <name type="scientific">Hwanghaeella grinnelliae</name>
    <dbReference type="NCBI Taxonomy" id="2500179"/>
    <lineage>
        <taxon>Bacteria</taxon>
        <taxon>Pseudomonadati</taxon>
        <taxon>Pseudomonadota</taxon>
        <taxon>Alphaproteobacteria</taxon>
        <taxon>Rhodospirillales</taxon>
        <taxon>Rhodospirillaceae</taxon>
        <taxon>Hwanghaeella</taxon>
    </lineage>
</organism>
<reference evidence="10" key="1">
    <citation type="submission" date="2019-01" db="EMBL/GenBank/DDBJ databases">
        <title>Gri0909 isolated from a small marine red alga.</title>
        <authorList>
            <person name="Kim J."/>
            <person name="Jeong S.E."/>
            <person name="Jeon C.O."/>
        </authorList>
    </citation>
    <scope>NUCLEOTIDE SEQUENCE [LARGE SCALE GENOMIC DNA]</scope>
    <source>
        <strain evidence="10">Gri0909</strain>
    </source>
</reference>
<dbReference type="InterPro" id="IPR051156">
    <property type="entry name" value="Mito/Outer_Membr_Metalloprot"/>
</dbReference>
<dbReference type="OrthoDB" id="9810445at2"/>
<dbReference type="GO" id="GO:0051603">
    <property type="term" value="P:proteolysis involved in protein catabolic process"/>
    <property type="evidence" value="ECO:0007669"/>
    <property type="project" value="TreeGrafter"/>
</dbReference>
<proteinExistence type="inferred from homology"/>
<dbReference type="AlphaFoldDB" id="A0A3S2W5Z9"/>
<keyword evidence="5 6" id="KW-0482">Metalloprotease</keyword>
<evidence type="ECO:0000313" key="9">
    <source>
        <dbReference type="EMBL" id="RVU38032.1"/>
    </source>
</evidence>
<keyword evidence="7" id="KW-1133">Transmembrane helix</keyword>
<evidence type="ECO:0000256" key="5">
    <source>
        <dbReference type="ARBA" id="ARBA00023049"/>
    </source>
</evidence>
<dbReference type="PANTHER" id="PTHR22726">
    <property type="entry name" value="METALLOENDOPEPTIDASE OMA1"/>
    <property type="match status" value="1"/>
</dbReference>
<comment type="cofactor">
    <cofactor evidence="6">
        <name>Zn(2+)</name>
        <dbReference type="ChEBI" id="CHEBI:29105"/>
    </cofactor>
    <text evidence="6">Binds 1 zinc ion per subunit.</text>
</comment>
<keyword evidence="3 6" id="KW-0378">Hydrolase</keyword>
<dbReference type="RefSeq" id="WP_127763405.1">
    <property type="nucleotide sequence ID" value="NZ_SADE01000001.1"/>
</dbReference>
<evidence type="ECO:0000256" key="4">
    <source>
        <dbReference type="ARBA" id="ARBA00022833"/>
    </source>
</evidence>
<dbReference type="GO" id="GO:0004222">
    <property type="term" value="F:metalloendopeptidase activity"/>
    <property type="evidence" value="ECO:0007669"/>
    <property type="project" value="InterPro"/>
</dbReference>
<feature type="domain" description="Peptidase M48" evidence="8">
    <location>
        <begin position="114"/>
        <end position="263"/>
    </location>
</feature>
<evidence type="ECO:0000256" key="3">
    <source>
        <dbReference type="ARBA" id="ARBA00022801"/>
    </source>
</evidence>
<evidence type="ECO:0000259" key="8">
    <source>
        <dbReference type="Pfam" id="PF01435"/>
    </source>
</evidence>